<organism evidence="6 7">
    <name type="scientific">Dissophora globulifera</name>
    <dbReference type="NCBI Taxonomy" id="979702"/>
    <lineage>
        <taxon>Eukaryota</taxon>
        <taxon>Fungi</taxon>
        <taxon>Fungi incertae sedis</taxon>
        <taxon>Mucoromycota</taxon>
        <taxon>Mortierellomycotina</taxon>
        <taxon>Mortierellomycetes</taxon>
        <taxon>Mortierellales</taxon>
        <taxon>Mortierellaceae</taxon>
        <taxon>Dissophora</taxon>
    </lineage>
</organism>
<keyword evidence="4" id="KW-0732">Signal</keyword>
<keyword evidence="7" id="KW-1185">Reference proteome</keyword>
<evidence type="ECO:0000313" key="7">
    <source>
        <dbReference type="Proteomes" id="UP000738325"/>
    </source>
</evidence>
<comment type="catalytic activity">
    <reaction evidence="1 4">
        <text>[protein]-peptidylproline (omega=180) = [protein]-peptidylproline (omega=0)</text>
        <dbReference type="Rhea" id="RHEA:16237"/>
        <dbReference type="Rhea" id="RHEA-COMP:10747"/>
        <dbReference type="Rhea" id="RHEA-COMP:10748"/>
        <dbReference type="ChEBI" id="CHEBI:83833"/>
        <dbReference type="ChEBI" id="CHEBI:83834"/>
        <dbReference type="EC" id="5.2.1.8"/>
    </reaction>
</comment>
<dbReference type="Proteomes" id="UP000738325">
    <property type="component" value="Unassembled WGS sequence"/>
</dbReference>
<comment type="similarity">
    <text evidence="4">Belongs to the cyclophilin-type PPIase family.</text>
</comment>
<accession>A0A9P6RT77</accession>
<keyword evidence="2 4" id="KW-0697">Rotamase</keyword>
<dbReference type="InterPro" id="IPR002130">
    <property type="entry name" value="Cyclophilin-type_PPIase_dom"/>
</dbReference>
<keyword evidence="3 4" id="KW-0413">Isomerase</keyword>
<dbReference type="Pfam" id="PF00160">
    <property type="entry name" value="Pro_isomerase"/>
    <property type="match status" value="1"/>
</dbReference>
<dbReference type="InterPro" id="IPR029000">
    <property type="entry name" value="Cyclophilin-like_dom_sf"/>
</dbReference>
<dbReference type="PIRSF" id="PIRSF001467">
    <property type="entry name" value="Peptidylpro_ismrse"/>
    <property type="match status" value="1"/>
</dbReference>
<comment type="function">
    <text evidence="4">PPIases accelerate the folding of proteins. It catalyzes the cis-trans isomerization of proline imidic peptide bonds in oligopeptides.</text>
</comment>
<dbReference type="AlphaFoldDB" id="A0A9P6RT77"/>
<dbReference type="SUPFAM" id="SSF50891">
    <property type="entry name" value="Cyclophilin-like"/>
    <property type="match status" value="1"/>
</dbReference>
<dbReference type="PANTHER" id="PTHR11071">
    <property type="entry name" value="PEPTIDYL-PROLYL CIS-TRANS ISOMERASE"/>
    <property type="match status" value="1"/>
</dbReference>
<dbReference type="PROSITE" id="PS50072">
    <property type="entry name" value="CSA_PPIASE_2"/>
    <property type="match status" value="1"/>
</dbReference>
<dbReference type="OrthoDB" id="407558at2759"/>
<feature type="chain" id="PRO_5040539080" description="Peptidyl-prolyl cis-trans isomerase" evidence="4">
    <location>
        <begin position="26"/>
        <end position="231"/>
    </location>
</feature>
<evidence type="ECO:0000256" key="1">
    <source>
        <dbReference type="ARBA" id="ARBA00000971"/>
    </source>
</evidence>
<evidence type="ECO:0000259" key="5">
    <source>
        <dbReference type="PROSITE" id="PS50072"/>
    </source>
</evidence>
<proteinExistence type="inferred from homology"/>
<evidence type="ECO:0000313" key="6">
    <source>
        <dbReference type="EMBL" id="KAG0328750.1"/>
    </source>
</evidence>
<dbReference type="InterPro" id="IPR024936">
    <property type="entry name" value="Cyclophilin-type_PPIase"/>
</dbReference>
<protein>
    <recommendedName>
        <fullName evidence="4">Peptidyl-prolyl cis-trans isomerase</fullName>
        <shortName evidence="4">PPIase</shortName>
        <ecNumber evidence="4">5.2.1.8</ecNumber>
    </recommendedName>
</protein>
<evidence type="ECO:0000256" key="3">
    <source>
        <dbReference type="ARBA" id="ARBA00023235"/>
    </source>
</evidence>
<evidence type="ECO:0000256" key="4">
    <source>
        <dbReference type="RuleBase" id="RU363019"/>
    </source>
</evidence>
<comment type="caution">
    <text evidence="6">The sequence shown here is derived from an EMBL/GenBank/DDBJ whole genome shotgun (WGS) entry which is preliminary data.</text>
</comment>
<dbReference type="PRINTS" id="PR00153">
    <property type="entry name" value="CSAPPISMRASE"/>
</dbReference>
<feature type="domain" description="PPIase cyclophilin-type" evidence="5">
    <location>
        <begin position="41"/>
        <end position="220"/>
    </location>
</feature>
<dbReference type="GO" id="GO:0003755">
    <property type="term" value="F:peptidyl-prolyl cis-trans isomerase activity"/>
    <property type="evidence" value="ECO:0007669"/>
    <property type="project" value="UniProtKB-UniRule"/>
</dbReference>
<name>A0A9P6RT77_9FUNG</name>
<dbReference type="Gene3D" id="2.40.100.10">
    <property type="entry name" value="Cyclophilin-like"/>
    <property type="match status" value="1"/>
</dbReference>
<sequence length="231" mass="24486">MIAFDRVSVYLTALAAAIAALCVDAAAIAPNNEPAITNIVYLTIEVNRVPIGNITIGLFGDVMPKTARNFVELTEGSRGYSLMGSTFHKAVPNFLVSGGKIEAGQTNDSVSGRENNDAKRGKDGEIGILDNKLRPALDFRKESSGLKHSAPGLVSMLDPEHDKLGSQFIITAASAPFLDGQLTVFGMVIDGMKVVRTIEALPTDSNHMPVASVQIVSAGGIQLAKNTHREL</sequence>
<gene>
    <name evidence="6" type="ORF">BGZ99_004610</name>
</gene>
<reference evidence="6" key="1">
    <citation type="journal article" date="2020" name="Fungal Divers.">
        <title>Resolving the Mortierellaceae phylogeny through synthesis of multi-gene phylogenetics and phylogenomics.</title>
        <authorList>
            <person name="Vandepol N."/>
            <person name="Liber J."/>
            <person name="Desiro A."/>
            <person name="Na H."/>
            <person name="Kennedy M."/>
            <person name="Barry K."/>
            <person name="Grigoriev I.V."/>
            <person name="Miller A.N."/>
            <person name="O'Donnell K."/>
            <person name="Stajich J.E."/>
            <person name="Bonito G."/>
        </authorList>
    </citation>
    <scope>NUCLEOTIDE SEQUENCE</scope>
    <source>
        <strain evidence="6">REB-010B</strain>
    </source>
</reference>
<evidence type="ECO:0000256" key="2">
    <source>
        <dbReference type="ARBA" id="ARBA00023110"/>
    </source>
</evidence>
<feature type="signal peptide" evidence="4">
    <location>
        <begin position="1"/>
        <end position="25"/>
    </location>
</feature>
<dbReference type="EC" id="5.2.1.8" evidence="4"/>
<dbReference type="GO" id="GO:0005737">
    <property type="term" value="C:cytoplasm"/>
    <property type="evidence" value="ECO:0007669"/>
    <property type="project" value="TreeGrafter"/>
</dbReference>
<dbReference type="GO" id="GO:0016018">
    <property type="term" value="F:cyclosporin A binding"/>
    <property type="evidence" value="ECO:0007669"/>
    <property type="project" value="TreeGrafter"/>
</dbReference>
<dbReference type="GO" id="GO:0006457">
    <property type="term" value="P:protein folding"/>
    <property type="evidence" value="ECO:0007669"/>
    <property type="project" value="TreeGrafter"/>
</dbReference>
<dbReference type="EMBL" id="JAAAIP010000029">
    <property type="protein sequence ID" value="KAG0328750.1"/>
    <property type="molecule type" value="Genomic_DNA"/>
</dbReference>
<dbReference type="PANTHER" id="PTHR11071:SF561">
    <property type="entry name" value="PEPTIDYL-PROLYL CIS-TRANS ISOMERASE D-RELATED"/>
    <property type="match status" value="1"/>
</dbReference>